<proteinExistence type="predicted"/>
<name>A0A1V3NR97_9GAMM</name>
<reference evidence="1 2" key="1">
    <citation type="submission" date="2017-02" db="EMBL/GenBank/DDBJ databases">
        <title>Genomic diversity within the haloalkaliphilic genus Thioalkalivibrio.</title>
        <authorList>
            <person name="Ahn A.-C."/>
            <person name="Meier-Kolthoff J."/>
            <person name="Overmars L."/>
            <person name="Richter M."/>
            <person name="Woyke T."/>
            <person name="Sorokin D.Y."/>
            <person name="Muyzer G."/>
        </authorList>
    </citation>
    <scope>NUCLEOTIDE SEQUENCE [LARGE SCALE GENOMIC DNA]</scope>
    <source>
        <strain evidence="1 2">ALJD</strain>
    </source>
</reference>
<dbReference type="AlphaFoldDB" id="A0A1V3NR97"/>
<evidence type="ECO:0000313" key="2">
    <source>
        <dbReference type="Proteomes" id="UP000189462"/>
    </source>
</evidence>
<dbReference type="Proteomes" id="UP000189462">
    <property type="component" value="Unassembled WGS sequence"/>
</dbReference>
<gene>
    <name evidence="1" type="ORF">B1C78_03630</name>
</gene>
<organism evidence="1 2">
    <name type="scientific">Thioalkalivibrio denitrificans</name>
    <dbReference type="NCBI Taxonomy" id="108003"/>
    <lineage>
        <taxon>Bacteria</taxon>
        <taxon>Pseudomonadati</taxon>
        <taxon>Pseudomonadota</taxon>
        <taxon>Gammaproteobacteria</taxon>
        <taxon>Chromatiales</taxon>
        <taxon>Ectothiorhodospiraceae</taxon>
        <taxon>Thioalkalivibrio</taxon>
    </lineage>
</organism>
<protein>
    <submittedName>
        <fullName evidence="1">Uncharacterized protein</fullName>
    </submittedName>
</protein>
<evidence type="ECO:0000313" key="1">
    <source>
        <dbReference type="EMBL" id="OOG27571.1"/>
    </source>
</evidence>
<sequence length="72" mass="7715">MRQRQDPEGLRLPVKLDSTSNGEFEPVPLNDGCPLVPFAALREKCFFFVSFVSFVVNITAPADGSGAASGGR</sequence>
<accession>A0A1V3NR97</accession>
<dbReference type="OrthoDB" id="7325417at2"/>
<comment type="caution">
    <text evidence="1">The sequence shown here is derived from an EMBL/GenBank/DDBJ whole genome shotgun (WGS) entry which is preliminary data.</text>
</comment>
<keyword evidence="2" id="KW-1185">Reference proteome</keyword>
<dbReference type="EMBL" id="MVBK01000019">
    <property type="protein sequence ID" value="OOG27571.1"/>
    <property type="molecule type" value="Genomic_DNA"/>
</dbReference>
<dbReference type="RefSeq" id="WP_077277775.1">
    <property type="nucleotide sequence ID" value="NZ_MVBK01000019.1"/>
</dbReference>